<comment type="caution">
    <text evidence="1">The sequence shown here is derived from an EMBL/GenBank/DDBJ whole genome shotgun (WGS) entry which is preliminary data.</text>
</comment>
<dbReference type="EMBL" id="JAVKGT010000002">
    <property type="protein sequence ID" value="MDR5710722.1"/>
    <property type="molecule type" value="Genomic_DNA"/>
</dbReference>
<protein>
    <submittedName>
        <fullName evidence="1">DUF2505 domain-containing protein</fullName>
    </submittedName>
</protein>
<organism evidence="1 2">
    <name type="scientific">Nesterenkonia flava</name>
    <dbReference type="NCBI Taxonomy" id="469799"/>
    <lineage>
        <taxon>Bacteria</taxon>
        <taxon>Bacillati</taxon>
        <taxon>Actinomycetota</taxon>
        <taxon>Actinomycetes</taxon>
        <taxon>Micrococcales</taxon>
        <taxon>Micrococcaceae</taxon>
        <taxon>Nesterenkonia</taxon>
    </lineage>
</organism>
<name>A0ABU1FR29_9MICC</name>
<sequence>MALEAETVITHSADDIIAAYTSKEFHEHLAGKVGSQLKSFDSSARPDGGYTIVSEQAINAEKLPDIAQKVLKGTVTVTVTDTWSGPDADGSRRSDTEVKIHGAPVKAVASQTLHARGAAETKATVRGDVDVKIPLIGGKIKKAAEPYMKKFVELQSKEVAKFIEQNKA</sequence>
<proteinExistence type="predicted"/>
<gene>
    <name evidence="1" type="ORF">RH857_01000</name>
</gene>
<evidence type="ECO:0000313" key="2">
    <source>
        <dbReference type="Proteomes" id="UP001260872"/>
    </source>
</evidence>
<dbReference type="Proteomes" id="UP001260872">
    <property type="component" value="Unassembled WGS sequence"/>
</dbReference>
<keyword evidence="2" id="KW-1185">Reference proteome</keyword>
<evidence type="ECO:0000313" key="1">
    <source>
        <dbReference type="EMBL" id="MDR5710722.1"/>
    </source>
</evidence>
<accession>A0ABU1FR29</accession>
<reference evidence="2" key="1">
    <citation type="submission" date="2023-07" db="EMBL/GenBank/DDBJ databases">
        <title>Description of three actinobacteria isolated from air of manufacturing shop in a pharmaceutical factory.</title>
        <authorList>
            <person name="Zhang D.-F."/>
        </authorList>
    </citation>
    <scope>NUCLEOTIDE SEQUENCE [LARGE SCALE GENOMIC DNA]</scope>
    <source>
        <strain evidence="2">CCTCC AB 207010</strain>
    </source>
</reference>
<dbReference type="InterPro" id="IPR019639">
    <property type="entry name" value="DUF2505"/>
</dbReference>
<dbReference type="RefSeq" id="WP_310536113.1">
    <property type="nucleotide sequence ID" value="NZ_BAAAOC010000015.1"/>
</dbReference>
<dbReference type="Pfam" id="PF10698">
    <property type="entry name" value="DUF2505"/>
    <property type="match status" value="1"/>
</dbReference>